<reference evidence="3 4" key="1">
    <citation type="submission" date="2024-04" db="EMBL/GenBank/DDBJ databases">
        <title>Tritrichomonas musculus Genome.</title>
        <authorList>
            <person name="Alves-Ferreira E."/>
            <person name="Grigg M."/>
            <person name="Lorenzi H."/>
            <person name="Galac M."/>
        </authorList>
    </citation>
    <scope>NUCLEOTIDE SEQUENCE [LARGE SCALE GENOMIC DNA]</scope>
    <source>
        <strain evidence="3 4">EAF2021</strain>
    </source>
</reference>
<protein>
    <recommendedName>
        <fullName evidence="2">Protein kinase domain-containing protein</fullName>
    </recommendedName>
</protein>
<evidence type="ECO:0000259" key="2">
    <source>
        <dbReference type="PROSITE" id="PS50011"/>
    </source>
</evidence>
<dbReference type="InterPro" id="IPR053215">
    <property type="entry name" value="TKL_Ser/Thr_kinase"/>
</dbReference>
<evidence type="ECO:0000313" key="3">
    <source>
        <dbReference type="EMBL" id="KAK8843776.1"/>
    </source>
</evidence>
<dbReference type="PANTHER" id="PTHR45756">
    <property type="entry name" value="PALMITOYLTRANSFERASE"/>
    <property type="match status" value="1"/>
</dbReference>
<keyword evidence="1" id="KW-0812">Transmembrane</keyword>
<evidence type="ECO:0000256" key="1">
    <source>
        <dbReference type="SAM" id="Phobius"/>
    </source>
</evidence>
<dbReference type="SUPFAM" id="SSF56112">
    <property type="entry name" value="Protein kinase-like (PK-like)"/>
    <property type="match status" value="1"/>
</dbReference>
<gene>
    <name evidence="3" type="ORF">M9Y10_024848</name>
</gene>
<dbReference type="EMBL" id="JAPFFF010000034">
    <property type="protein sequence ID" value="KAK8843776.1"/>
    <property type="molecule type" value="Genomic_DNA"/>
</dbReference>
<proteinExistence type="predicted"/>
<dbReference type="InterPro" id="IPR000719">
    <property type="entry name" value="Prot_kinase_dom"/>
</dbReference>
<keyword evidence="1" id="KW-1133">Transmembrane helix</keyword>
<accession>A0ABR2HBD2</accession>
<dbReference type="Pfam" id="PF00069">
    <property type="entry name" value="Pkinase"/>
    <property type="match status" value="1"/>
</dbReference>
<evidence type="ECO:0000313" key="4">
    <source>
        <dbReference type="Proteomes" id="UP001470230"/>
    </source>
</evidence>
<dbReference type="PROSITE" id="PS50011">
    <property type="entry name" value="PROTEIN_KINASE_DOM"/>
    <property type="match status" value="1"/>
</dbReference>
<organism evidence="3 4">
    <name type="scientific">Tritrichomonas musculus</name>
    <dbReference type="NCBI Taxonomy" id="1915356"/>
    <lineage>
        <taxon>Eukaryota</taxon>
        <taxon>Metamonada</taxon>
        <taxon>Parabasalia</taxon>
        <taxon>Tritrichomonadida</taxon>
        <taxon>Tritrichomonadidae</taxon>
        <taxon>Tritrichomonas</taxon>
    </lineage>
</organism>
<name>A0ABR2HBD2_9EUKA</name>
<dbReference type="Proteomes" id="UP001470230">
    <property type="component" value="Unassembled WGS sequence"/>
</dbReference>
<sequence>MAPEVTAGNPYDCKVDIYSFAIYMYALVTGNKMLYDFINVPSRRRMNGIRKYRTIIDDGIRPTFDVPVKNSIKDLIEQCWSGDPDVRPTSEELFNKLAHDPNYYLDDVDVEKINSYINSIQ</sequence>
<dbReference type="Gene3D" id="1.10.510.10">
    <property type="entry name" value="Transferase(Phosphotransferase) domain 1"/>
    <property type="match status" value="1"/>
</dbReference>
<keyword evidence="1" id="KW-0472">Membrane</keyword>
<feature type="domain" description="Protein kinase" evidence="2">
    <location>
        <begin position="1"/>
        <end position="105"/>
    </location>
</feature>
<feature type="transmembrane region" description="Helical" evidence="1">
    <location>
        <begin position="20"/>
        <end position="38"/>
    </location>
</feature>
<dbReference type="PANTHER" id="PTHR45756:SF1">
    <property type="entry name" value="PROTEIN KINASE DOMAIN CONTAINING PROTEIN"/>
    <property type="match status" value="1"/>
</dbReference>
<keyword evidence="4" id="KW-1185">Reference proteome</keyword>
<dbReference type="InterPro" id="IPR011009">
    <property type="entry name" value="Kinase-like_dom_sf"/>
</dbReference>
<comment type="caution">
    <text evidence="3">The sequence shown here is derived from an EMBL/GenBank/DDBJ whole genome shotgun (WGS) entry which is preliminary data.</text>
</comment>